<dbReference type="PROSITE" id="PS50011">
    <property type="entry name" value="PROTEIN_KINASE_DOM"/>
    <property type="match status" value="1"/>
</dbReference>
<keyword evidence="4" id="KW-0418">Kinase</keyword>
<keyword evidence="5 6" id="KW-0067">ATP-binding</keyword>
<dbReference type="SUPFAM" id="SSF69796">
    <property type="entry name" value="Thymidylate synthase-complementing protein Thy1"/>
    <property type="match status" value="1"/>
</dbReference>
<evidence type="ECO:0000313" key="8">
    <source>
        <dbReference type="EMBL" id="CAL5226301.1"/>
    </source>
</evidence>
<evidence type="ECO:0000256" key="3">
    <source>
        <dbReference type="ARBA" id="ARBA00022741"/>
    </source>
</evidence>
<dbReference type="SMART" id="SM00220">
    <property type="entry name" value="S_TKc"/>
    <property type="match status" value="1"/>
</dbReference>
<dbReference type="InterPro" id="IPR003669">
    <property type="entry name" value="Thymidylate_synthase_ThyX"/>
</dbReference>
<gene>
    <name evidence="8" type="primary">g9146</name>
    <name evidence="8" type="ORF">VP750_LOCUS8207</name>
</gene>
<dbReference type="Pfam" id="PF07714">
    <property type="entry name" value="PK_Tyr_Ser-Thr"/>
    <property type="match status" value="1"/>
</dbReference>
<dbReference type="Proteomes" id="UP001497392">
    <property type="component" value="Unassembled WGS sequence"/>
</dbReference>
<keyword evidence="2" id="KW-0808">Transferase</keyword>
<keyword evidence="9" id="KW-1185">Reference proteome</keyword>
<dbReference type="PANTHER" id="PTHR44329:SF214">
    <property type="entry name" value="PROTEIN KINASE DOMAIN-CONTAINING PROTEIN"/>
    <property type="match status" value="1"/>
</dbReference>
<dbReference type="PROSITE" id="PS00107">
    <property type="entry name" value="PROTEIN_KINASE_ATP"/>
    <property type="match status" value="1"/>
</dbReference>
<keyword evidence="1" id="KW-0723">Serine/threonine-protein kinase</keyword>
<dbReference type="InterPro" id="IPR017441">
    <property type="entry name" value="Protein_kinase_ATP_BS"/>
</dbReference>
<dbReference type="InterPro" id="IPR036098">
    <property type="entry name" value="Thymidylate_synthase_ThyX_sf"/>
</dbReference>
<evidence type="ECO:0000256" key="4">
    <source>
        <dbReference type="ARBA" id="ARBA00022777"/>
    </source>
</evidence>
<proteinExistence type="predicted"/>
<evidence type="ECO:0000256" key="1">
    <source>
        <dbReference type="ARBA" id="ARBA00022527"/>
    </source>
</evidence>
<accession>A0ABP1G6A9</accession>
<dbReference type="Gene3D" id="1.10.510.10">
    <property type="entry name" value="Transferase(Phosphotransferase) domain 1"/>
    <property type="match status" value="1"/>
</dbReference>
<dbReference type="InterPro" id="IPR001245">
    <property type="entry name" value="Ser-Thr/Tyr_kinase_cat_dom"/>
</dbReference>
<dbReference type="InterPro" id="IPR011009">
    <property type="entry name" value="Kinase-like_dom_sf"/>
</dbReference>
<sequence length="1080" mass="116178">MENSVKLIAISRGVGSLQGRSAEDVIAYAARVSNPKNQENFDTAPKLLEYCLKHGHFSVFETVSMSVEVTTSRAIADQIIRHRSFCIQQLSARMPPPGCTAPTGKLGLGTTTPAVRLDIQDTDAIHIPVGSTAQRPNSAIVETGMIRYNTDLHSYEGYRDGNVWIVLDGLRDIEGTTYATVLSDDRSTDTHSIRYFTNGSQVAVMDPSGNLGLGTPSPVCQLHLTSTDAVLLPTGTSAQRPNATSQEGMIRYNADRRNFEGMRLVGTPSMGLDSWVSMTNVTNDTDTTFITVYDPTTGTSLDEIRFYTNAQIVNDTVISGLRFKIDQSGNFGIGGAQDRVLASLLDVMGTENEQFLLSYDSNNYTALTTNTHGFTIQNYAQDAVDYGDINLVPAGPLRKVAVGNSSDVYDPNNIPIKLAVYGYVYASGGVAIGTNTPLAKLSIAKVNGEAANLPHLELRYTQNDYATLRVDANGSLLVTSGLGQDSDILLQPTGNVGINVNSAVASLHVDHDLFLQGSDDPANTYTGMGLYMRFNTASNQGLIASGNNATSTPYPLTIQASQLNLGGGLSVGSAFASASPPSNGAIVQEQVGIATASPLASLDVGTTSSNVVIRASQHDQTVPGIVVANASASAAPADGVRFTTLNTGDASIDTLNYTGTKHLQLNPSGGPVSACGTLSDAQLSVSQAGTASSVPVVSKHQASTQAPIFKMTGKSILSNTTTNIVMNDSNVTNAKIGAYVQLLGLLIAGGVGAALYHLWRWRRPWTWTNERDRLAREIQVADRDSLGSLEIGRLLGSGSFGSVFRARWLGVNIAVKVIDHEPGSQTSTGCIEREAMISAATSHPNVVTCFRVMTRCGESNRRQTLILMELCDRDTLDRQAPRLWEQQRKSPVKGILHVIRCLIDIAAGLRFMHSVGVVHGDLKCQNILCKSSRSDARGFMCKVADFGLSRCLDEQRGEVLTEEPGSILYAAPECLMTGKIHLRSDVYGFGMIAWHLVTPNSFEETMKDAQLWFNKCQMDWSPSLSDTTPEDVSALISSCWQECESRPTFVEIQDRLEEMHSTYSAQVDASCALRQQSLSD</sequence>
<evidence type="ECO:0000259" key="7">
    <source>
        <dbReference type="PROSITE" id="PS50011"/>
    </source>
</evidence>
<feature type="binding site" evidence="6">
    <location>
        <position position="816"/>
    </location>
    <ligand>
        <name>ATP</name>
        <dbReference type="ChEBI" id="CHEBI:30616"/>
    </ligand>
</feature>
<evidence type="ECO:0000256" key="2">
    <source>
        <dbReference type="ARBA" id="ARBA00022679"/>
    </source>
</evidence>
<dbReference type="Gene3D" id="3.30.200.20">
    <property type="entry name" value="Phosphorylase Kinase, domain 1"/>
    <property type="match status" value="1"/>
</dbReference>
<dbReference type="PROSITE" id="PS00108">
    <property type="entry name" value="PROTEIN_KINASE_ST"/>
    <property type="match status" value="1"/>
</dbReference>
<dbReference type="InterPro" id="IPR051681">
    <property type="entry name" value="Ser/Thr_Kinases-Pseudokinases"/>
</dbReference>
<evidence type="ECO:0000256" key="6">
    <source>
        <dbReference type="PROSITE-ProRule" id="PRU10141"/>
    </source>
</evidence>
<comment type="caution">
    <text evidence="8">The sequence shown here is derived from an EMBL/GenBank/DDBJ whole genome shotgun (WGS) entry which is preliminary data.</text>
</comment>
<dbReference type="EMBL" id="CAXHTA020000016">
    <property type="protein sequence ID" value="CAL5226301.1"/>
    <property type="molecule type" value="Genomic_DNA"/>
</dbReference>
<dbReference type="InterPro" id="IPR000719">
    <property type="entry name" value="Prot_kinase_dom"/>
</dbReference>
<dbReference type="Pfam" id="PF02511">
    <property type="entry name" value="Thy1"/>
    <property type="match status" value="1"/>
</dbReference>
<protein>
    <submittedName>
        <fullName evidence="8">G9146 protein</fullName>
    </submittedName>
</protein>
<evidence type="ECO:0000313" key="9">
    <source>
        <dbReference type="Proteomes" id="UP001497392"/>
    </source>
</evidence>
<dbReference type="Gene3D" id="3.30.1360.170">
    <property type="match status" value="1"/>
</dbReference>
<dbReference type="SUPFAM" id="SSF56112">
    <property type="entry name" value="Protein kinase-like (PK-like)"/>
    <property type="match status" value="1"/>
</dbReference>
<evidence type="ECO:0000256" key="5">
    <source>
        <dbReference type="ARBA" id="ARBA00022840"/>
    </source>
</evidence>
<organism evidence="8 9">
    <name type="scientific">Coccomyxa viridis</name>
    <dbReference type="NCBI Taxonomy" id="1274662"/>
    <lineage>
        <taxon>Eukaryota</taxon>
        <taxon>Viridiplantae</taxon>
        <taxon>Chlorophyta</taxon>
        <taxon>core chlorophytes</taxon>
        <taxon>Trebouxiophyceae</taxon>
        <taxon>Trebouxiophyceae incertae sedis</taxon>
        <taxon>Coccomyxaceae</taxon>
        <taxon>Coccomyxa</taxon>
    </lineage>
</organism>
<feature type="domain" description="Protein kinase" evidence="7">
    <location>
        <begin position="789"/>
        <end position="1063"/>
    </location>
</feature>
<dbReference type="InterPro" id="IPR008271">
    <property type="entry name" value="Ser/Thr_kinase_AS"/>
</dbReference>
<dbReference type="PANTHER" id="PTHR44329">
    <property type="entry name" value="SERINE/THREONINE-PROTEIN KINASE TNNI3K-RELATED"/>
    <property type="match status" value="1"/>
</dbReference>
<reference evidence="8 9" key="1">
    <citation type="submission" date="2024-06" db="EMBL/GenBank/DDBJ databases">
        <authorList>
            <person name="Kraege A."/>
            <person name="Thomma B."/>
        </authorList>
    </citation>
    <scope>NUCLEOTIDE SEQUENCE [LARGE SCALE GENOMIC DNA]</scope>
</reference>
<keyword evidence="3 6" id="KW-0547">Nucleotide-binding</keyword>
<name>A0ABP1G6A9_9CHLO</name>